<dbReference type="AlphaFoldDB" id="A0A6L3Y8G9"/>
<evidence type="ECO:0000313" key="1">
    <source>
        <dbReference type="EMBL" id="KAB2680241.1"/>
    </source>
</evidence>
<comment type="caution">
    <text evidence="1">The sequence shown here is derived from an EMBL/GenBank/DDBJ whole genome shotgun (WGS) entry which is preliminary data.</text>
</comment>
<sequence>MGQAKQKRLKIDNMTTGLSDEAKTVFFTANKLFDRVIKSRNVHGMCYHSTFFLYQYLKDKFNISTSPIIGYVNDGSDDVMISHAWLEYDGKKTDVSLGVTTDHNIWPVGDVIILDQIVHSGHKYSYHVTMTSAGLRYQSKALSGPDAEIARHKMEEHLVMQARAKVPASIRSYLEGAPAGLRYDELSTYLD</sequence>
<evidence type="ECO:0000313" key="2">
    <source>
        <dbReference type="Proteomes" id="UP000481643"/>
    </source>
</evidence>
<dbReference type="EMBL" id="WBVX01000028">
    <property type="protein sequence ID" value="KAB2680241.1"/>
    <property type="molecule type" value="Genomic_DNA"/>
</dbReference>
<dbReference type="Proteomes" id="UP000481643">
    <property type="component" value="Unassembled WGS sequence"/>
</dbReference>
<accession>A0A6L3Y8G9</accession>
<dbReference type="RefSeq" id="WP_151652836.1">
    <property type="nucleotide sequence ID" value="NZ_WBVX01000028.1"/>
</dbReference>
<name>A0A6L3Y8G9_9HYPH</name>
<reference evidence="1 2" key="1">
    <citation type="submission" date="2019-09" db="EMBL/GenBank/DDBJ databases">
        <title>Taxonomic organization of the family Brucellaceae based on a phylogenomic approach.</title>
        <authorList>
            <person name="Leclercq S."/>
            <person name="Cloeckaert A."/>
            <person name="Zygmunt M.S."/>
        </authorList>
    </citation>
    <scope>NUCLEOTIDE SEQUENCE [LARGE SCALE GENOMIC DNA]</scope>
    <source>
        <strain evidence="1 2">WS1830</strain>
    </source>
</reference>
<organism evidence="1 2">
    <name type="scientific">Brucella tritici</name>
    <dbReference type="NCBI Taxonomy" id="94626"/>
    <lineage>
        <taxon>Bacteria</taxon>
        <taxon>Pseudomonadati</taxon>
        <taxon>Pseudomonadota</taxon>
        <taxon>Alphaproteobacteria</taxon>
        <taxon>Hyphomicrobiales</taxon>
        <taxon>Brucellaceae</taxon>
        <taxon>Brucella/Ochrobactrum group</taxon>
        <taxon>Brucella</taxon>
    </lineage>
</organism>
<protein>
    <submittedName>
        <fullName evidence="1">Uncharacterized protein</fullName>
    </submittedName>
</protein>
<gene>
    <name evidence="1" type="ORF">F9L08_21275</name>
</gene>
<proteinExistence type="predicted"/>